<evidence type="ECO:0000256" key="6">
    <source>
        <dbReference type="ARBA" id="ARBA00047619"/>
    </source>
</evidence>
<dbReference type="GO" id="GO:0032259">
    <property type="term" value="P:methylation"/>
    <property type="evidence" value="ECO:0007669"/>
    <property type="project" value="UniProtKB-KW"/>
</dbReference>
<dbReference type="AlphaFoldDB" id="A0A915JBH6"/>
<comment type="catalytic activity">
    <reaction evidence="6">
        <text>N,N-dimethylethanolamine phosphate + S-adenosyl-L-methionine = phosphocholine + S-adenosyl-L-homocysteine + H(+)</text>
        <dbReference type="Rhea" id="RHEA:25325"/>
        <dbReference type="ChEBI" id="CHEBI:15378"/>
        <dbReference type="ChEBI" id="CHEBI:57856"/>
        <dbReference type="ChEBI" id="CHEBI:58641"/>
        <dbReference type="ChEBI" id="CHEBI:59789"/>
        <dbReference type="ChEBI" id="CHEBI:295975"/>
        <dbReference type="EC" id="2.1.1.103"/>
    </reaction>
    <physiologicalReaction direction="left-to-right" evidence="6">
        <dbReference type="Rhea" id="RHEA:25326"/>
    </physiologicalReaction>
</comment>
<evidence type="ECO:0000313" key="10">
    <source>
        <dbReference type="Proteomes" id="UP000887565"/>
    </source>
</evidence>
<evidence type="ECO:0000256" key="2">
    <source>
        <dbReference type="ARBA" id="ARBA00005189"/>
    </source>
</evidence>
<dbReference type="WBParaSite" id="nRc.2.0.1.t23001-RA">
    <property type="protein sequence ID" value="nRc.2.0.1.t23001-RA"/>
    <property type="gene ID" value="nRc.2.0.1.g23001"/>
</dbReference>
<keyword evidence="3" id="KW-0489">Methyltransferase</keyword>
<dbReference type="Proteomes" id="UP000887565">
    <property type="component" value="Unplaced"/>
</dbReference>
<dbReference type="CDD" id="cd02440">
    <property type="entry name" value="AdoMet_MTases"/>
    <property type="match status" value="1"/>
</dbReference>
<comment type="catalytic activity">
    <reaction evidence="8">
        <text>N-methylethanolamine phosphate + S-adenosyl-L-methionine = N,N-dimethylethanolamine phosphate + S-adenosyl-L-homocysteine + H(+)</text>
        <dbReference type="Rhea" id="RHEA:25321"/>
        <dbReference type="ChEBI" id="CHEBI:15378"/>
        <dbReference type="ChEBI" id="CHEBI:57781"/>
        <dbReference type="ChEBI" id="CHEBI:57856"/>
        <dbReference type="ChEBI" id="CHEBI:58641"/>
        <dbReference type="ChEBI" id="CHEBI:59789"/>
        <dbReference type="EC" id="2.1.1.103"/>
    </reaction>
    <physiologicalReaction direction="left-to-right" evidence="8">
        <dbReference type="Rhea" id="RHEA:25322"/>
    </physiologicalReaction>
</comment>
<evidence type="ECO:0000256" key="1">
    <source>
        <dbReference type="ARBA" id="ARBA00004969"/>
    </source>
</evidence>
<dbReference type="Gene3D" id="3.40.50.150">
    <property type="entry name" value="Vaccinia Virus protein VP39"/>
    <property type="match status" value="1"/>
</dbReference>
<dbReference type="InterPro" id="IPR041698">
    <property type="entry name" value="Methyltransf_25"/>
</dbReference>
<dbReference type="GO" id="GO:0000234">
    <property type="term" value="F:phosphoethanolamine N-methyltransferase activity"/>
    <property type="evidence" value="ECO:0007669"/>
    <property type="project" value="UniProtKB-EC"/>
</dbReference>
<keyword evidence="10" id="KW-1185">Reference proteome</keyword>
<proteinExistence type="predicted"/>
<evidence type="ECO:0000256" key="8">
    <source>
        <dbReference type="ARBA" id="ARBA00047841"/>
    </source>
</evidence>
<comment type="pathway">
    <text evidence="2">Lipid metabolism.</text>
</comment>
<organism evidence="10 11">
    <name type="scientific">Romanomermis culicivorax</name>
    <name type="common">Nematode worm</name>
    <dbReference type="NCBI Taxonomy" id="13658"/>
    <lineage>
        <taxon>Eukaryota</taxon>
        <taxon>Metazoa</taxon>
        <taxon>Ecdysozoa</taxon>
        <taxon>Nematoda</taxon>
        <taxon>Enoplea</taxon>
        <taxon>Dorylaimia</taxon>
        <taxon>Mermithida</taxon>
        <taxon>Mermithoidea</taxon>
        <taxon>Mermithidae</taxon>
        <taxon>Romanomermis</taxon>
    </lineage>
</organism>
<protein>
    <recommendedName>
        <fullName evidence="5">phosphoethanolamine N-methyltransferase</fullName>
        <ecNumber evidence="5">2.1.1.103</ecNumber>
    </recommendedName>
</protein>
<dbReference type="InterPro" id="IPR029063">
    <property type="entry name" value="SAM-dependent_MTases_sf"/>
</dbReference>
<accession>A0A915JBH6</accession>
<feature type="domain" description="Methyltransferase" evidence="9">
    <location>
        <begin position="1"/>
        <end position="94"/>
    </location>
</feature>
<name>A0A915JBH6_ROMCU</name>
<keyword evidence="4" id="KW-0808">Transferase</keyword>
<evidence type="ECO:0000256" key="7">
    <source>
        <dbReference type="ARBA" id="ARBA00047622"/>
    </source>
</evidence>
<dbReference type="EC" id="2.1.1.103" evidence="5"/>
<comment type="pathway">
    <text evidence="1">Phospholipid metabolism; phosphatidylcholine biosynthesis.</text>
</comment>
<dbReference type="PANTHER" id="PTHR44307">
    <property type="entry name" value="PHOSPHOETHANOLAMINE METHYLTRANSFERASE"/>
    <property type="match status" value="1"/>
</dbReference>
<dbReference type="PANTHER" id="PTHR44307:SF2">
    <property type="entry name" value="PHOSPHOETHANOLAMINE METHYLTRANSFERASE ISOFORM X1"/>
    <property type="match status" value="1"/>
</dbReference>
<dbReference type="SUPFAM" id="SSF53335">
    <property type="entry name" value="S-adenosyl-L-methionine-dependent methyltransferases"/>
    <property type="match status" value="1"/>
</dbReference>
<comment type="catalytic activity">
    <reaction evidence="7">
        <text>phosphoethanolamine + S-adenosyl-L-methionine = N-methylethanolamine phosphate + S-adenosyl-L-homocysteine + H(+)</text>
        <dbReference type="Rhea" id="RHEA:20365"/>
        <dbReference type="ChEBI" id="CHEBI:15378"/>
        <dbReference type="ChEBI" id="CHEBI:57781"/>
        <dbReference type="ChEBI" id="CHEBI:57856"/>
        <dbReference type="ChEBI" id="CHEBI:58190"/>
        <dbReference type="ChEBI" id="CHEBI:59789"/>
        <dbReference type="EC" id="2.1.1.103"/>
    </reaction>
    <physiologicalReaction direction="left-to-right" evidence="7">
        <dbReference type="Rhea" id="RHEA:20366"/>
    </physiologicalReaction>
</comment>
<dbReference type="OMA" id="WTRKIKD"/>
<evidence type="ECO:0000313" key="11">
    <source>
        <dbReference type="WBParaSite" id="nRc.2.0.1.t23001-RA"/>
    </source>
</evidence>
<sequence length="208" mass="23858">MDIGCGIGGNAFQIAKEYGSNVVGVDLSSNMVTVACDRACLRRDTRVRFMIADITKYDFPPNTFEVIYSRDAIIHIPDKKALFTKCYEWLKPGGRMLITDYHVGEGQLTDEFKEYVKNRQYTLLPLKMYKEAAQAAGFEKAEVTDLTQEFKGTILAEMQRANDNKQEFMQMFSAEKFDYLISGWKNKIRYIDSGCHKWGVLKAIKKLQ</sequence>
<evidence type="ECO:0000256" key="4">
    <source>
        <dbReference type="ARBA" id="ARBA00022679"/>
    </source>
</evidence>
<evidence type="ECO:0000256" key="3">
    <source>
        <dbReference type="ARBA" id="ARBA00022603"/>
    </source>
</evidence>
<evidence type="ECO:0000259" key="9">
    <source>
        <dbReference type="Pfam" id="PF13649"/>
    </source>
</evidence>
<evidence type="ECO:0000256" key="5">
    <source>
        <dbReference type="ARBA" id="ARBA00035674"/>
    </source>
</evidence>
<dbReference type="Pfam" id="PF13649">
    <property type="entry name" value="Methyltransf_25"/>
    <property type="match status" value="1"/>
</dbReference>
<reference evidence="11" key="1">
    <citation type="submission" date="2022-11" db="UniProtKB">
        <authorList>
            <consortium name="WormBaseParasite"/>
        </authorList>
    </citation>
    <scope>IDENTIFICATION</scope>
</reference>